<dbReference type="SUPFAM" id="SSF47576">
    <property type="entry name" value="Calponin-homology domain, CH-domain"/>
    <property type="match status" value="1"/>
</dbReference>
<dbReference type="EMBL" id="WNTK01007752">
    <property type="protein sequence ID" value="KAG9463184.1"/>
    <property type="molecule type" value="Genomic_DNA"/>
</dbReference>
<dbReference type="AlphaFoldDB" id="A0A8J6B4U6"/>
<keyword evidence="1" id="KW-0812">Transmembrane</keyword>
<feature type="transmembrane region" description="Helical" evidence="1">
    <location>
        <begin position="112"/>
        <end position="130"/>
    </location>
</feature>
<evidence type="ECO:0008006" key="4">
    <source>
        <dbReference type="Google" id="ProtNLM"/>
    </source>
</evidence>
<evidence type="ECO:0000313" key="2">
    <source>
        <dbReference type="EMBL" id="KAG9463184.1"/>
    </source>
</evidence>
<keyword evidence="3" id="KW-1185">Reference proteome</keyword>
<dbReference type="Proteomes" id="UP000770717">
    <property type="component" value="Unassembled WGS sequence"/>
</dbReference>
<evidence type="ECO:0000256" key="1">
    <source>
        <dbReference type="SAM" id="Phobius"/>
    </source>
</evidence>
<name>A0A8J6B4U6_ELECQ</name>
<dbReference type="Gene3D" id="1.10.418.10">
    <property type="entry name" value="Calponin-like domain"/>
    <property type="match status" value="1"/>
</dbReference>
<gene>
    <name evidence="2" type="ORF">GDO78_022240</name>
</gene>
<accession>A0A8J6B4U6</accession>
<keyword evidence="1" id="KW-0472">Membrane</keyword>
<evidence type="ECO:0000313" key="3">
    <source>
        <dbReference type="Proteomes" id="UP000770717"/>
    </source>
</evidence>
<dbReference type="InterPro" id="IPR036872">
    <property type="entry name" value="CH_dom_sf"/>
</dbReference>
<dbReference type="OrthoDB" id="6149831at2759"/>
<sequence>MCPRLLWYDACRVVQPDLLLFYPHLFPVVLFQPKLNLVKCRKNVDSFLEACRRLGVPERDLCSARDVLGGERPLDVLRTVSSLLLCASEEGSGPPSEAATCPSVLLYRHHGFLLFYTLLMLVLYVVYSKLCSS</sequence>
<keyword evidence="1" id="KW-1133">Transmembrane helix</keyword>
<comment type="caution">
    <text evidence="2">The sequence shown here is derived from an EMBL/GenBank/DDBJ whole genome shotgun (WGS) entry which is preliminary data.</text>
</comment>
<reference evidence="2" key="1">
    <citation type="thesis" date="2020" institute="ProQuest LLC" country="789 East Eisenhower Parkway, Ann Arbor, MI, USA">
        <title>Comparative Genomics and Chromosome Evolution.</title>
        <authorList>
            <person name="Mudd A.B."/>
        </authorList>
    </citation>
    <scope>NUCLEOTIDE SEQUENCE</scope>
    <source>
        <strain evidence="2">HN-11 Male</strain>
        <tissue evidence="2">Kidney and liver</tissue>
    </source>
</reference>
<proteinExistence type="predicted"/>
<protein>
    <recommendedName>
        <fullName evidence="4">Calponin-homology (CH) domain-containing protein</fullName>
    </recommendedName>
</protein>
<organism evidence="2 3">
    <name type="scientific">Eleutherodactylus coqui</name>
    <name type="common">Puerto Rican coqui</name>
    <dbReference type="NCBI Taxonomy" id="57060"/>
    <lineage>
        <taxon>Eukaryota</taxon>
        <taxon>Metazoa</taxon>
        <taxon>Chordata</taxon>
        <taxon>Craniata</taxon>
        <taxon>Vertebrata</taxon>
        <taxon>Euteleostomi</taxon>
        <taxon>Amphibia</taxon>
        <taxon>Batrachia</taxon>
        <taxon>Anura</taxon>
        <taxon>Neobatrachia</taxon>
        <taxon>Hyloidea</taxon>
        <taxon>Eleutherodactylidae</taxon>
        <taxon>Eleutherodactylinae</taxon>
        <taxon>Eleutherodactylus</taxon>
        <taxon>Eleutherodactylus</taxon>
    </lineage>
</organism>